<feature type="non-terminal residue" evidence="2">
    <location>
        <position position="94"/>
    </location>
</feature>
<accession>A0A356LDZ7</accession>
<comment type="caution">
    <text evidence="2">The sequence shown here is derived from an EMBL/GenBank/DDBJ whole genome shotgun (WGS) entry which is preliminary data.</text>
</comment>
<name>A0A356LDZ7_9BURK</name>
<proteinExistence type="predicted"/>
<dbReference type="Proteomes" id="UP000264036">
    <property type="component" value="Unassembled WGS sequence"/>
</dbReference>
<evidence type="ECO:0000313" key="3">
    <source>
        <dbReference type="Proteomes" id="UP000264036"/>
    </source>
</evidence>
<sequence length="94" mass="10345">MNSSDHVDAENNSNETRSSRSNEYDNDSVARVITVKGVDQTGAAPEAEARQKGKGRKLRTPFRRRRADAVQEKAEQPEVVAEVNAAPAKKAQPR</sequence>
<feature type="region of interest" description="Disordered" evidence="1">
    <location>
        <begin position="1"/>
        <end position="78"/>
    </location>
</feature>
<feature type="compositionally biased region" description="Basic and acidic residues" evidence="1">
    <location>
        <begin position="67"/>
        <end position="76"/>
    </location>
</feature>
<evidence type="ECO:0000313" key="2">
    <source>
        <dbReference type="EMBL" id="HBP29220.1"/>
    </source>
</evidence>
<dbReference type="AlphaFoldDB" id="A0A356LDZ7"/>
<organism evidence="2 3">
    <name type="scientific">Advenella kashmirensis</name>
    <dbReference type="NCBI Taxonomy" id="310575"/>
    <lineage>
        <taxon>Bacteria</taxon>
        <taxon>Pseudomonadati</taxon>
        <taxon>Pseudomonadota</taxon>
        <taxon>Betaproteobacteria</taxon>
        <taxon>Burkholderiales</taxon>
        <taxon>Alcaligenaceae</taxon>
    </lineage>
</organism>
<reference evidence="2 3" key="1">
    <citation type="journal article" date="2018" name="Nat. Biotechnol.">
        <title>A standardized bacterial taxonomy based on genome phylogeny substantially revises the tree of life.</title>
        <authorList>
            <person name="Parks D.H."/>
            <person name="Chuvochina M."/>
            <person name="Waite D.W."/>
            <person name="Rinke C."/>
            <person name="Skarshewski A."/>
            <person name="Chaumeil P.A."/>
            <person name="Hugenholtz P."/>
        </authorList>
    </citation>
    <scope>NUCLEOTIDE SEQUENCE [LARGE SCALE GENOMIC DNA]</scope>
    <source>
        <strain evidence="2">UBA10707</strain>
    </source>
</reference>
<evidence type="ECO:0000256" key="1">
    <source>
        <dbReference type="SAM" id="MobiDB-lite"/>
    </source>
</evidence>
<gene>
    <name evidence="2" type="ORF">DD666_07370</name>
</gene>
<feature type="compositionally biased region" description="Basic residues" evidence="1">
    <location>
        <begin position="52"/>
        <end position="66"/>
    </location>
</feature>
<protein>
    <submittedName>
        <fullName evidence="2">Uncharacterized protein</fullName>
    </submittedName>
</protein>
<dbReference type="EMBL" id="DOEK01000017">
    <property type="protein sequence ID" value="HBP29220.1"/>
    <property type="molecule type" value="Genomic_DNA"/>
</dbReference>